<proteinExistence type="predicted"/>
<dbReference type="EMBL" id="LN906597">
    <property type="protein sequence ID" value="CUT17682.1"/>
    <property type="molecule type" value="Genomic_DNA"/>
</dbReference>
<dbReference type="Proteomes" id="UP000198651">
    <property type="component" value="Chromosome I"/>
</dbReference>
<evidence type="ECO:0000313" key="2">
    <source>
        <dbReference type="Proteomes" id="UP000198651"/>
    </source>
</evidence>
<keyword evidence="2" id="KW-1185">Reference proteome</keyword>
<dbReference type="RefSeq" id="WP_092343524.1">
    <property type="nucleotide sequence ID" value="NZ_LN906597.1"/>
</dbReference>
<name>A0A0S4M4A0_9BURK</name>
<organism evidence="1 2">
    <name type="scientific">Candidatus Ichthyocystis hellenicum</name>
    <dbReference type="NCBI Taxonomy" id="1561003"/>
    <lineage>
        <taxon>Bacteria</taxon>
        <taxon>Pseudomonadati</taxon>
        <taxon>Pseudomonadota</taxon>
        <taxon>Betaproteobacteria</taxon>
        <taxon>Burkholderiales</taxon>
        <taxon>Candidatus Ichthyocystis</taxon>
    </lineage>
</organism>
<protein>
    <submittedName>
        <fullName evidence="1">Putative coiled coil protein</fullName>
    </submittedName>
</protein>
<sequence length="1254" mass="143303">MYNISTHRNVYDQGDCDVSSVGSSCQSSLSLVVSDPVDPSVSNIASTDNPLSHNELLQDMYDFCGYVSNFEKLSEDYDDSFLHSYSIKHGYKFSEFFWSMLDKLKINFIDKVDSILIDLCGSFCFFQENLEGCFDANIVFLMNKSCLTFSKRAYNLISKCIDILRHEIVPIAIKIITEATVIDGESESKVTYPEMEKLFLYFITRLERLVMAKVKNHWSKFYNKKKDALLSISDIDYSNPFICVHNLYKISHPITNCPAAFTNKFGERISFIAGAKLDDMILSFIDNCNDVLKEVIHYKCSYIYGYSSNTCADFVKLYDSLRINFYNLIEKEFNKNILEVRIKDRIVDFFNNLVIWGKVKITESDVVLIFDNIIRYMKNLLVDKSTNSACRIIRNFNESKSLAIKRLLKDWKCKWGVKIHPGDINKISSIRKKFAAECKNNVRDKFCEMLKEKHKFLDGTVIGIFNWDKASKNMFPIAQETVRNIIDVEREELSNFLLNVRIIDDDSIFDGSSYSVRKATSEEREEIFKISSNFIYDSNRNLFRLVWRDLIRSSADNISKDICDDSLDTINSAQNDLPVVTLMSADLLGKRDKIINIWGLNIHPDDNKVILFVVRKFSNKIRFHLAELFSGMLRRRAVLPSGIVLCDSSWTIISSELSEIAIESVRSIIENQLAELDIVLSKLRVLDANGGDSSCIIRKITNDEKKELMLRASRIVDRRLTSAIRLSWLRVVNKSSTDIGYGYKEKYQDVDKLFVGGSWGVKLRYSDNVAILNARISFSSKIKDVVYAKFSSMIRNKHKFNDGTFIGAFAWFRVSPKLSPIVKEEVRAIIEDEQEEIEKIISKARVVVDSKIDRDLTSEEKSTVLANIMKLVDSALKTLFRRAWDSAIISLRDNSVDVVDFVSVTNSEDDSTGGNFSQSVNTLDCKELDLVGNKDYRLRVKLCCEDDLAILNTRRKFSSEIYSYVSNKFSKIMKERYILDDGTVVGTYPWRKVSKKIFPIVKDEIHAIIEKERKEISDILLRSRVDISSLDVHGTTRITRVLTSNERSEVMETVMKSVYEKVTINLSRIWNKISKLPPSLRLRDLSGEYKLELDNTRLEFIGALGGVVDEHVDSLLSGIGEVNSDFLYDVLSKKSNSFFKEGGFLGRVESLLLEAKVLDASGNCSTVTCDERKYILKEFIDMVDSDRDCLIKKRVGKLHNVSSLGGLNLLGMSSVSSVYGEYKCHDGRKKVITAYGVDSALFDHSYAKKSYYGT</sequence>
<accession>A0A0S4M4A0</accession>
<reference evidence="2" key="1">
    <citation type="submission" date="2015-11" db="EMBL/GenBank/DDBJ databases">
        <authorList>
            <person name="Seth-Smith H.M.B."/>
        </authorList>
    </citation>
    <scope>NUCLEOTIDE SEQUENCE [LARGE SCALE GENOMIC DNA]</scope>
    <source>
        <strain evidence="2">2013Ark11</strain>
    </source>
</reference>
<gene>
    <name evidence="1" type="ORF">Ark11_0859</name>
</gene>
<evidence type="ECO:0000313" key="1">
    <source>
        <dbReference type="EMBL" id="CUT17682.1"/>
    </source>
</evidence>
<dbReference type="AlphaFoldDB" id="A0A0S4M4A0"/>